<evidence type="ECO:0000313" key="1">
    <source>
        <dbReference type="EMBL" id="CAB5221677.1"/>
    </source>
</evidence>
<protein>
    <submittedName>
        <fullName evidence="1">Glycosyl transferase family 2</fullName>
    </submittedName>
</protein>
<keyword evidence="1" id="KW-0808">Transferase</keyword>
<sequence>MKKTVTLHFYNEEYLLPWWLSHHKEIFDHGILINYSSSDRSVEICKQICPTWEVIDSKNSDFGVETLDTELTEIESKIDGWRCSLSVSEFLVGNLSHLDETHNKQLIVPTVTFMDFNPGGYLDQNKPLWHQLTQGVQPFNHPTFRRPRSVHNKSVEYPKWGRHWDPGLVNVRDLFIFHFGNCISTPELLARRLQIQHRIPDKDKQRGFGHNHFNLSGRDNGLTEQSLFDFHRGNLAKIDDLSHWLRLLNA</sequence>
<dbReference type="EMBL" id="LR798294">
    <property type="protein sequence ID" value="CAB5221677.1"/>
    <property type="molecule type" value="Genomic_DNA"/>
</dbReference>
<proteinExistence type="predicted"/>
<accession>A0A6J7WVB0</accession>
<organism evidence="1">
    <name type="scientific">uncultured Caudovirales phage</name>
    <dbReference type="NCBI Taxonomy" id="2100421"/>
    <lineage>
        <taxon>Viruses</taxon>
        <taxon>Duplodnaviria</taxon>
        <taxon>Heunggongvirae</taxon>
        <taxon>Uroviricota</taxon>
        <taxon>Caudoviricetes</taxon>
        <taxon>Peduoviridae</taxon>
        <taxon>Maltschvirus</taxon>
        <taxon>Maltschvirus maltsch</taxon>
    </lineage>
</organism>
<reference evidence="1" key="1">
    <citation type="submission" date="2020-05" db="EMBL/GenBank/DDBJ databases">
        <authorList>
            <person name="Chiriac C."/>
            <person name="Salcher M."/>
            <person name="Ghai R."/>
            <person name="Kavagutti S V."/>
        </authorList>
    </citation>
    <scope>NUCLEOTIDE SEQUENCE</scope>
</reference>
<name>A0A6J7WVB0_9CAUD</name>
<gene>
    <name evidence="1" type="ORF">UFOVP242_19</name>
</gene>
<dbReference type="GO" id="GO:0016740">
    <property type="term" value="F:transferase activity"/>
    <property type="evidence" value="ECO:0007669"/>
    <property type="project" value="UniProtKB-KW"/>
</dbReference>